<feature type="active site" description="Proton acceptor" evidence="8">
    <location>
        <position position="221"/>
    </location>
</feature>
<comment type="subcellular location">
    <subcellularLocation>
        <location evidence="8">Cytoplasm</location>
    </subcellularLocation>
</comment>
<dbReference type="InterPro" id="IPR001653">
    <property type="entry name" value="DAP_epimerase_DapF"/>
</dbReference>
<dbReference type="RefSeq" id="WP_266348323.1">
    <property type="nucleotide sequence ID" value="NZ_JAPKNG010000002.1"/>
</dbReference>
<organism evidence="10 11">
    <name type="scientific">Kaistia dalseonensis</name>
    <dbReference type="NCBI Taxonomy" id="410840"/>
    <lineage>
        <taxon>Bacteria</taxon>
        <taxon>Pseudomonadati</taxon>
        <taxon>Pseudomonadota</taxon>
        <taxon>Alphaproteobacteria</taxon>
        <taxon>Hyphomicrobiales</taxon>
        <taxon>Kaistiaceae</taxon>
        <taxon>Kaistia</taxon>
    </lineage>
</organism>
<evidence type="ECO:0000256" key="5">
    <source>
        <dbReference type="ARBA" id="ARBA00023154"/>
    </source>
</evidence>
<evidence type="ECO:0000256" key="2">
    <source>
        <dbReference type="ARBA" id="ARBA00010219"/>
    </source>
</evidence>
<dbReference type="InterPro" id="IPR018510">
    <property type="entry name" value="DAP_epimerase_AS"/>
</dbReference>
<dbReference type="SUPFAM" id="SSF54506">
    <property type="entry name" value="Diaminopimelate epimerase-like"/>
    <property type="match status" value="2"/>
</dbReference>
<dbReference type="Proteomes" id="UP001241603">
    <property type="component" value="Unassembled WGS sequence"/>
</dbReference>
<comment type="caution">
    <text evidence="10">The sequence shown here is derived from an EMBL/GenBank/DDBJ whole genome shotgun (WGS) entry which is preliminary data.</text>
</comment>
<reference evidence="10 11" key="1">
    <citation type="submission" date="2023-07" db="EMBL/GenBank/DDBJ databases">
        <title>Genomic Encyclopedia of Type Strains, Phase IV (KMG-IV): sequencing the most valuable type-strain genomes for metagenomic binning, comparative biology and taxonomic classification.</title>
        <authorList>
            <person name="Goeker M."/>
        </authorList>
    </citation>
    <scope>NUCLEOTIDE SEQUENCE [LARGE SCALE GENOMIC DNA]</scope>
    <source>
        <strain evidence="10 11">B6-8</strain>
    </source>
</reference>
<evidence type="ECO:0000256" key="6">
    <source>
        <dbReference type="ARBA" id="ARBA00023235"/>
    </source>
</evidence>
<keyword evidence="11" id="KW-1185">Reference proteome</keyword>
<feature type="binding site" evidence="8">
    <location>
        <position position="194"/>
    </location>
    <ligand>
        <name>substrate</name>
    </ligand>
</feature>
<dbReference type="Pfam" id="PF01678">
    <property type="entry name" value="DAP_epimerase"/>
    <property type="match status" value="2"/>
</dbReference>
<dbReference type="HAMAP" id="MF_00197">
    <property type="entry name" value="DAP_epimerase"/>
    <property type="match status" value="1"/>
</dbReference>
<keyword evidence="6 8" id="KW-0413">Isomerase</keyword>
<dbReference type="EC" id="5.1.1.7" evidence="3 8"/>
<dbReference type="PANTHER" id="PTHR31689">
    <property type="entry name" value="DIAMINOPIMELATE EPIMERASE, CHLOROPLASTIC"/>
    <property type="match status" value="1"/>
</dbReference>
<gene>
    <name evidence="8" type="primary">dapF</name>
    <name evidence="10" type="ORF">QO014_001783</name>
</gene>
<comment type="function">
    <text evidence="8">Catalyzes the stereoinversion of LL-2,6-diaminopimelate (L,L-DAP) to meso-diaminopimelate (meso-DAP), a precursor of L-lysine and an essential component of the bacterial peptidoglycan.</text>
</comment>
<dbReference type="GO" id="GO:0008837">
    <property type="term" value="F:diaminopimelate epimerase activity"/>
    <property type="evidence" value="ECO:0007669"/>
    <property type="project" value="UniProtKB-EC"/>
</dbReference>
<dbReference type="Gene3D" id="3.10.310.10">
    <property type="entry name" value="Diaminopimelate Epimerase, Chain A, domain 1"/>
    <property type="match status" value="2"/>
</dbReference>
<feature type="binding site" evidence="8">
    <location>
        <begin position="212"/>
        <end position="213"/>
    </location>
    <ligand>
        <name>substrate</name>
    </ligand>
</feature>
<feature type="site" description="Could be important to modulate the pK values of the two catalytic cysteine residues" evidence="8">
    <location>
        <position position="212"/>
    </location>
</feature>
<evidence type="ECO:0000256" key="9">
    <source>
        <dbReference type="PROSITE-ProRule" id="PRU10125"/>
    </source>
</evidence>
<evidence type="ECO:0000256" key="4">
    <source>
        <dbReference type="ARBA" id="ARBA00022605"/>
    </source>
</evidence>
<feature type="site" description="Could be important to modulate the pK values of the two catalytic cysteine residues" evidence="8">
    <location>
        <position position="163"/>
    </location>
</feature>
<dbReference type="PROSITE" id="PS01326">
    <property type="entry name" value="DAP_EPIMERASE"/>
    <property type="match status" value="1"/>
</dbReference>
<proteinExistence type="inferred from homology"/>
<accession>A0ABU0H697</accession>
<feature type="active site" evidence="9">
    <location>
        <position position="74"/>
    </location>
</feature>
<keyword evidence="5 8" id="KW-0457">Lysine biosynthesis</keyword>
<feature type="active site" description="Proton donor" evidence="8">
    <location>
        <position position="74"/>
    </location>
</feature>
<dbReference type="PANTHER" id="PTHR31689:SF0">
    <property type="entry name" value="DIAMINOPIMELATE EPIMERASE"/>
    <property type="match status" value="1"/>
</dbReference>
<keyword evidence="4 8" id="KW-0028">Amino-acid biosynthesis</keyword>
<comment type="similarity">
    <text evidence="2 8">Belongs to the diaminopimelate epimerase family.</text>
</comment>
<feature type="binding site" evidence="8">
    <location>
        <begin position="75"/>
        <end position="76"/>
    </location>
    <ligand>
        <name>substrate</name>
    </ligand>
</feature>
<feature type="binding site" evidence="8">
    <location>
        <position position="65"/>
    </location>
    <ligand>
        <name>substrate</name>
    </ligand>
</feature>
<sequence>MNAPFAKMNGIGNAITVLDLRAGSRRLGADEARAIAADPRTAFDQLMVIEPARTAGTEAFMTIFNTDGSTSGACGNGTRCVALVLQRESGQSDFRLETSAGLLDVQAHGADAITVDMGTPRFGWADIPLSKSFDDTRAIELDFGPADAPILSAPSVVNVGNPHAIFWVDDPYAYDLGRIGPILEHHPLFPERANISLAAVTSDHAITLRVWERGAGLTLACGSAACAVAVAAARTGRTGRNVDVTLPGGVLNIQWRDDDHILMTGAAAFEHEGVISLGAPLTISVNPESVVLRA</sequence>
<protein>
    <recommendedName>
        <fullName evidence="3 8">Diaminopimelate epimerase</fullName>
        <shortName evidence="8">DAP epimerase</shortName>
        <ecNumber evidence="3 8">5.1.1.7</ecNumber>
    </recommendedName>
    <alternativeName>
        <fullName evidence="8">PLP-independent amino acid racemase</fullName>
    </alternativeName>
</protein>
<comment type="subunit">
    <text evidence="8">Homodimer.</text>
</comment>
<name>A0ABU0H697_9HYPH</name>
<feature type="binding site" evidence="8">
    <location>
        <position position="13"/>
    </location>
    <ligand>
        <name>substrate</name>
    </ligand>
</feature>
<keyword evidence="8" id="KW-0963">Cytoplasm</keyword>
<feature type="binding site" evidence="8">
    <location>
        <position position="45"/>
    </location>
    <ligand>
        <name>substrate</name>
    </ligand>
</feature>
<dbReference type="NCBIfam" id="TIGR00652">
    <property type="entry name" value="DapF"/>
    <property type="match status" value="1"/>
</dbReference>
<evidence type="ECO:0000256" key="7">
    <source>
        <dbReference type="ARBA" id="ARBA00051712"/>
    </source>
</evidence>
<comment type="catalytic activity">
    <reaction evidence="7 8">
        <text>(2S,6S)-2,6-diaminopimelate = meso-2,6-diaminopimelate</text>
        <dbReference type="Rhea" id="RHEA:15393"/>
        <dbReference type="ChEBI" id="CHEBI:57609"/>
        <dbReference type="ChEBI" id="CHEBI:57791"/>
        <dbReference type="EC" id="5.1.1.7"/>
    </reaction>
</comment>
<comment type="pathway">
    <text evidence="1 8">Amino-acid biosynthesis; L-lysine biosynthesis via DAP pathway; DL-2,6-diaminopimelate from LL-2,6-diaminopimelate: step 1/1.</text>
</comment>
<dbReference type="EMBL" id="JAUSVO010000002">
    <property type="protein sequence ID" value="MDQ0437398.1"/>
    <property type="molecule type" value="Genomic_DNA"/>
</dbReference>
<evidence type="ECO:0000256" key="1">
    <source>
        <dbReference type="ARBA" id="ARBA00005196"/>
    </source>
</evidence>
<evidence type="ECO:0000256" key="8">
    <source>
        <dbReference type="HAMAP-Rule" id="MF_00197"/>
    </source>
</evidence>
<evidence type="ECO:0000256" key="3">
    <source>
        <dbReference type="ARBA" id="ARBA00013080"/>
    </source>
</evidence>
<evidence type="ECO:0000313" key="11">
    <source>
        <dbReference type="Proteomes" id="UP001241603"/>
    </source>
</evidence>
<evidence type="ECO:0000313" key="10">
    <source>
        <dbReference type="EMBL" id="MDQ0437398.1"/>
    </source>
</evidence>
<feature type="binding site" evidence="8">
    <location>
        <begin position="222"/>
        <end position="223"/>
    </location>
    <ligand>
        <name>substrate</name>
    </ligand>
</feature>
<feature type="binding site" evidence="8">
    <location>
        <position position="161"/>
    </location>
    <ligand>
        <name>substrate</name>
    </ligand>
</feature>